<name>K8E472_CARML</name>
<proteinExistence type="predicted"/>
<dbReference type="HOGENOM" id="CLU_3166016_0_0_9"/>
<protein>
    <submittedName>
        <fullName evidence="1">Uncharacterized protein</fullName>
    </submittedName>
</protein>
<evidence type="ECO:0000313" key="1">
    <source>
        <dbReference type="EMBL" id="CCO11257.2"/>
    </source>
</evidence>
<dbReference type="Proteomes" id="UP000000212">
    <property type="component" value="Chromosome"/>
</dbReference>
<organism evidence="1 2">
    <name type="scientific">Carnobacterium maltaromaticum LMA28</name>
    <dbReference type="NCBI Taxonomy" id="1234679"/>
    <lineage>
        <taxon>Bacteria</taxon>
        <taxon>Bacillati</taxon>
        <taxon>Bacillota</taxon>
        <taxon>Bacilli</taxon>
        <taxon>Lactobacillales</taxon>
        <taxon>Carnobacteriaceae</taxon>
        <taxon>Carnobacterium</taxon>
    </lineage>
</organism>
<evidence type="ECO:0000313" key="2">
    <source>
        <dbReference type="Proteomes" id="UP000000212"/>
    </source>
</evidence>
<reference evidence="2" key="1">
    <citation type="journal article" date="2013" name="Genome Announc.">
        <title>Complete Chromosome Sequence of Carnobacterium maltaromaticum LMA 28.</title>
        <authorList>
            <person name="Cailliez-Grimal C."/>
            <person name="Chaillou S."/>
            <person name="Anba-Mondoloni J."/>
            <person name="Loux V."/>
            <person name="Afzal M.I."/>
            <person name="Rahman A."/>
            <person name="Kergourlay G."/>
            <person name="Champomier-Verges M.C."/>
            <person name="Zagorec M."/>
            <person name="Dalgaard P."/>
            <person name="Leisner J.J."/>
            <person name="Prevost H."/>
            <person name="Revol-Junelles A.M."/>
            <person name="Borges F."/>
        </authorList>
    </citation>
    <scope>NUCLEOTIDE SEQUENCE</scope>
    <source>
        <strain evidence="2">LMA28</strain>
    </source>
</reference>
<dbReference type="KEGG" id="cml:BN424_1816"/>
<dbReference type="AlphaFoldDB" id="K8E472"/>
<keyword evidence="2" id="KW-1185">Reference proteome</keyword>
<dbReference type="EMBL" id="HE999757">
    <property type="protein sequence ID" value="CCO11257.2"/>
    <property type="molecule type" value="Genomic_DNA"/>
</dbReference>
<sequence>MIRKGAAILIKSRIFFYVDRISNKNNLRINLVVNQNIPEHKKEPLNK</sequence>
<gene>
    <name evidence="1" type="ORF">BN424_1816</name>
</gene>
<accession>K8E472</accession>
<dbReference type="STRING" id="1234679.BN424_1816"/>